<accession>A0AAW0JEC0</accession>
<dbReference type="AlphaFoldDB" id="A0AAW0JEC0"/>
<feature type="chain" id="PRO_5043945554" description="Secreted protein" evidence="2">
    <location>
        <begin position="25"/>
        <end position="96"/>
    </location>
</feature>
<feature type="signal peptide" evidence="2">
    <location>
        <begin position="1"/>
        <end position="24"/>
    </location>
</feature>
<gene>
    <name evidence="3" type="ORF">U0070_020268</name>
</gene>
<feature type="region of interest" description="Disordered" evidence="1">
    <location>
        <begin position="77"/>
        <end position="96"/>
    </location>
</feature>
<sequence>MHFFRICLISLEVMLLSKDHTVLLLPWQVSWSRQTGGSEGKATEASERPELLQRFEQRNRLSLEVKLILKTPTNHGLAWQGDNGLSSSGTGRAAQW</sequence>
<keyword evidence="4" id="KW-1185">Reference proteome</keyword>
<organism evidence="3 4">
    <name type="scientific">Myodes glareolus</name>
    <name type="common">Bank vole</name>
    <name type="synonym">Clethrionomys glareolus</name>
    <dbReference type="NCBI Taxonomy" id="447135"/>
    <lineage>
        <taxon>Eukaryota</taxon>
        <taxon>Metazoa</taxon>
        <taxon>Chordata</taxon>
        <taxon>Craniata</taxon>
        <taxon>Vertebrata</taxon>
        <taxon>Euteleostomi</taxon>
        <taxon>Mammalia</taxon>
        <taxon>Eutheria</taxon>
        <taxon>Euarchontoglires</taxon>
        <taxon>Glires</taxon>
        <taxon>Rodentia</taxon>
        <taxon>Myomorpha</taxon>
        <taxon>Muroidea</taxon>
        <taxon>Cricetidae</taxon>
        <taxon>Arvicolinae</taxon>
        <taxon>Myodes</taxon>
    </lineage>
</organism>
<evidence type="ECO:0000256" key="1">
    <source>
        <dbReference type="SAM" id="MobiDB-lite"/>
    </source>
</evidence>
<comment type="caution">
    <text evidence="3">The sequence shown here is derived from an EMBL/GenBank/DDBJ whole genome shotgun (WGS) entry which is preliminary data.</text>
</comment>
<name>A0AAW0JEC0_MYOGA</name>
<proteinExistence type="predicted"/>
<keyword evidence="2" id="KW-0732">Signal</keyword>
<evidence type="ECO:0008006" key="5">
    <source>
        <dbReference type="Google" id="ProtNLM"/>
    </source>
</evidence>
<dbReference type="EMBL" id="JBBHLL010000044">
    <property type="protein sequence ID" value="KAK7824761.1"/>
    <property type="molecule type" value="Genomic_DNA"/>
</dbReference>
<protein>
    <recommendedName>
        <fullName evidence="5">Secreted protein</fullName>
    </recommendedName>
</protein>
<reference evidence="3 4" key="1">
    <citation type="journal article" date="2023" name="bioRxiv">
        <title>Conserved and derived expression patterns and positive selection on dental genes reveal complex evolutionary context of ever-growing rodent molars.</title>
        <authorList>
            <person name="Calamari Z.T."/>
            <person name="Song A."/>
            <person name="Cohen E."/>
            <person name="Akter M."/>
            <person name="Roy R.D."/>
            <person name="Hallikas O."/>
            <person name="Christensen M.M."/>
            <person name="Li P."/>
            <person name="Marangoni P."/>
            <person name="Jernvall J."/>
            <person name="Klein O.D."/>
        </authorList>
    </citation>
    <scope>NUCLEOTIDE SEQUENCE [LARGE SCALE GENOMIC DNA]</scope>
    <source>
        <strain evidence="3">V071</strain>
    </source>
</reference>
<evidence type="ECO:0000256" key="2">
    <source>
        <dbReference type="SAM" id="SignalP"/>
    </source>
</evidence>
<evidence type="ECO:0000313" key="3">
    <source>
        <dbReference type="EMBL" id="KAK7824761.1"/>
    </source>
</evidence>
<dbReference type="Proteomes" id="UP001488838">
    <property type="component" value="Unassembled WGS sequence"/>
</dbReference>
<evidence type="ECO:0000313" key="4">
    <source>
        <dbReference type="Proteomes" id="UP001488838"/>
    </source>
</evidence>